<comment type="similarity">
    <text evidence="2">Belongs to the histone H3 family.</text>
</comment>
<dbReference type="InterPro" id="IPR007125">
    <property type="entry name" value="H2A/H2B/H3"/>
</dbReference>
<dbReference type="GO" id="GO:0030527">
    <property type="term" value="F:structural constituent of chromatin"/>
    <property type="evidence" value="ECO:0007669"/>
    <property type="project" value="InterPro"/>
</dbReference>
<dbReference type="PANTHER" id="PTHR11426">
    <property type="entry name" value="HISTONE H3"/>
    <property type="match status" value="1"/>
</dbReference>
<evidence type="ECO:0000256" key="4">
    <source>
        <dbReference type="ARBA" id="ARBA00059206"/>
    </source>
</evidence>
<dbReference type="SUPFAM" id="SSF47113">
    <property type="entry name" value="Histone-fold"/>
    <property type="match status" value="1"/>
</dbReference>
<dbReference type="Gene3D" id="1.10.20.10">
    <property type="entry name" value="Histone, subunit A"/>
    <property type="match status" value="1"/>
</dbReference>
<dbReference type="InterPro" id="IPR040079">
    <property type="entry name" value="Glutathione_S-Trfase"/>
</dbReference>
<feature type="domain" description="GST N-terminal" evidence="6">
    <location>
        <begin position="3"/>
        <end position="81"/>
    </location>
</feature>
<dbReference type="GO" id="GO:0000786">
    <property type="term" value="C:nucleosome"/>
    <property type="evidence" value="ECO:0007669"/>
    <property type="project" value="InterPro"/>
</dbReference>
<dbReference type="GO" id="GO:0005654">
    <property type="term" value="C:nucleoplasm"/>
    <property type="evidence" value="ECO:0007669"/>
    <property type="project" value="UniProtKB-ARBA"/>
</dbReference>
<name>A0A914DZP6_9BILA</name>
<comment type="subcellular location">
    <subcellularLocation>
        <location evidence="1">Chromosome</location>
    </subcellularLocation>
</comment>
<reference evidence="9" key="1">
    <citation type="submission" date="2022-11" db="UniProtKB">
        <authorList>
            <consortium name="WormBaseParasite"/>
        </authorList>
    </citation>
    <scope>IDENTIFICATION</scope>
</reference>
<dbReference type="CDD" id="cd03039">
    <property type="entry name" value="GST_N_Sigma_like"/>
    <property type="match status" value="1"/>
</dbReference>
<dbReference type="CDD" id="cd22911">
    <property type="entry name" value="HFD_H3"/>
    <property type="match status" value="1"/>
</dbReference>
<dbReference type="Gene3D" id="1.20.1050.10">
    <property type="match status" value="1"/>
</dbReference>
<dbReference type="InterPro" id="IPR010987">
    <property type="entry name" value="Glutathione-S-Trfase_C-like"/>
</dbReference>
<dbReference type="SMART" id="SM00428">
    <property type="entry name" value="H3"/>
    <property type="match status" value="1"/>
</dbReference>
<dbReference type="PROSITE" id="PS50404">
    <property type="entry name" value="GST_NTER"/>
    <property type="match status" value="1"/>
</dbReference>
<sequence length="303" mass="34725">MPTKYKLYYLDFEGRGEPIRLLFHYAGVPFEDFRISVQDWKDTWKAKMPFGCVPVLEIDGVMLPESHAIIRYLAKNFGLVGADDLEAAQIDALLSHFEEFFKESIQPMLAIMAGFKEGDKDQFYNEKFLPDTAKELPKFEKYIQDAGNGLHFKSGLTWADFLLCHFWSFLGNQTARKSTRGKVPRKQLATKAARKSAPATGGVKKPHRYRPGTVALREIRRYQKSTELLIHKLPFQRLVREIAQDFKTDLRFQSSAVLALQEASKAYLVGLFKDTKLAAIHTKRVTIMPKDIQLARHVRGERA</sequence>
<proteinExistence type="inferred from homology"/>
<keyword evidence="8" id="KW-1185">Reference proteome</keyword>
<dbReference type="Proteomes" id="UP000887540">
    <property type="component" value="Unplaced"/>
</dbReference>
<organism evidence="8 9">
    <name type="scientific">Acrobeloides nanus</name>
    <dbReference type="NCBI Taxonomy" id="290746"/>
    <lineage>
        <taxon>Eukaryota</taxon>
        <taxon>Metazoa</taxon>
        <taxon>Ecdysozoa</taxon>
        <taxon>Nematoda</taxon>
        <taxon>Chromadorea</taxon>
        <taxon>Rhabditida</taxon>
        <taxon>Tylenchina</taxon>
        <taxon>Cephalobomorpha</taxon>
        <taxon>Cephaloboidea</taxon>
        <taxon>Cephalobidae</taxon>
        <taxon>Acrobeloides</taxon>
    </lineage>
</organism>
<dbReference type="AlphaFoldDB" id="A0A914DZP6"/>
<dbReference type="SFLD" id="SFLDG01205">
    <property type="entry name" value="AMPS.1"/>
    <property type="match status" value="1"/>
</dbReference>
<evidence type="ECO:0000256" key="3">
    <source>
        <dbReference type="ARBA" id="ARBA00022454"/>
    </source>
</evidence>
<evidence type="ECO:0000259" key="7">
    <source>
        <dbReference type="PROSITE" id="PS50405"/>
    </source>
</evidence>
<evidence type="ECO:0000259" key="6">
    <source>
        <dbReference type="PROSITE" id="PS50404"/>
    </source>
</evidence>
<evidence type="ECO:0000256" key="5">
    <source>
        <dbReference type="SAM" id="MobiDB-lite"/>
    </source>
</evidence>
<dbReference type="InterPro" id="IPR036249">
    <property type="entry name" value="Thioredoxin-like_sf"/>
</dbReference>
<dbReference type="FunFam" id="1.10.20.10:FF:000001">
    <property type="entry name" value="Histone H3"/>
    <property type="match status" value="1"/>
</dbReference>
<feature type="domain" description="GST C-terminal" evidence="7">
    <location>
        <begin position="83"/>
        <end position="215"/>
    </location>
</feature>
<evidence type="ECO:0000256" key="2">
    <source>
        <dbReference type="ARBA" id="ARBA00010343"/>
    </source>
</evidence>
<dbReference type="WBParaSite" id="ACRNAN_scaffold4684.g6501.t1">
    <property type="protein sequence ID" value="ACRNAN_scaffold4684.g6501.t1"/>
    <property type="gene ID" value="ACRNAN_scaffold4684.g6501"/>
</dbReference>
<protein>
    <submittedName>
        <fullName evidence="9">Uncharacterized protein</fullName>
    </submittedName>
</protein>
<dbReference type="InterPro" id="IPR036282">
    <property type="entry name" value="Glutathione-S-Trfase_C_sf"/>
</dbReference>
<dbReference type="SUPFAM" id="SSF52833">
    <property type="entry name" value="Thioredoxin-like"/>
    <property type="match status" value="1"/>
</dbReference>
<comment type="function">
    <text evidence="4">Putative variant histone H3 which may replace conventional H3 in a subset of nucleosomes. Nucleosomes wrap and compact DNA into chromatin, limiting DNA accessibility to the cellular machineries which require DNA as a template. Histones thereby play a central role in transcription regulation, DNA repair, DNA replication and chromosomal stability. DNA accessibility is regulated via a complex set of post-translational modifications of histones, also called histone code, and nucleosome remodeling.</text>
</comment>
<dbReference type="SFLD" id="SFLDS00019">
    <property type="entry name" value="Glutathione_Transferase_(cytos"/>
    <property type="match status" value="1"/>
</dbReference>
<dbReference type="Pfam" id="PF02798">
    <property type="entry name" value="GST_N"/>
    <property type="match status" value="1"/>
</dbReference>
<dbReference type="PROSITE" id="PS00959">
    <property type="entry name" value="HISTONE_H3_2"/>
    <property type="match status" value="1"/>
</dbReference>
<dbReference type="PRINTS" id="PR00622">
    <property type="entry name" value="HISTONEH3"/>
</dbReference>
<dbReference type="InterPro" id="IPR004045">
    <property type="entry name" value="Glutathione_S-Trfase_N"/>
</dbReference>
<dbReference type="SUPFAM" id="SSF47616">
    <property type="entry name" value="GST C-terminal domain-like"/>
    <property type="match status" value="1"/>
</dbReference>
<evidence type="ECO:0000256" key="1">
    <source>
        <dbReference type="ARBA" id="ARBA00004286"/>
    </source>
</evidence>
<dbReference type="InterPro" id="IPR000164">
    <property type="entry name" value="Histone_H3/CENP-A"/>
</dbReference>
<dbReference type="PROSITE" id="PS50405">
    <property type="entry name" value="GST_CTER"/>
    <property type="match status" value="1"/>
</dbReference>
<dbReference type="GO" id="GO:0046982">
    <property type="term" value="F:protein heterodimerization activity"/>
    <property type="evidence" value="ECO:0007669"/>
    <property type="project" value="InterPro"/>
</dbReference>
<dbReference type="Gene3D" id="3.40.30.10">
    <property type="entry name" value="Glutaredoxin"/>
    <property type="match status" value="1"/>
</dbReference>
<dbReference type="InterPro" id="IPR009072">
    <property type="entry name" value="Histone-fold"/>
</dbReference>
<dbReference type="SFLD" id="SFLDG00363">
    <property type="entry name" value="AMPS_(cytGST):_Alpha-__Mu-__Pi"/>
    <property type="match status" value="1"/>
</dbReference>
<feature type="region of interest" description="Disordered" evidence="5">
    <location>
        <begin position="180"/>
        <end position="207"/>
    </location>
</feature>
<evidence type="ECO:0000313" key="9">
    <source>
        <dbReference type="WBParaSite" id="ACRNAN_scaffold4684.g6501.t1"/>
    </source>
</evidence>
<dbReference type="FunFam" id="3.40.30.10:FF:000258">
    <property type="entry name" value="Glutathione S-transferase"/>
    <property type="match status" value="1"/>
</dbReference>
<keyword evidence="3" id="KW-0158">Chromosome</keyword>
<evidence type="ECO:0000313" key="8">
    <source>
        <dbReference type="Proteomes" id="UP000887540"/>
    </source>
</evidence>
<accession>A0A914DZP6</accession>
<dbReference type="GO" id="GO:0003677">
    <property type="term" value="F:DNA binding"/>
    <property type="evidence" value="ECO:0007669"/>
    <property type="project" value="InterPro"/>
</dbReference>
<dbReference type="Pfam" id="PF00125">
    <property type="entry name" value="Histone"/>
    <property type="match status" value="1"/>
</dbReference>